<comment type="caution">
    <text evidence="5">The sequence shown here is derived from an EMBL/GenBank/DDBJ whole genome shotgun (WGS) entry which is preliminary data.</text>
</comment>
<keyword evidence="6" id="KW-1185">Reference proteome</keyword>
<reference evidence="5 6" key="1">
    <citation type="submission" date="2023-08" db="EMBL/GenBank/DDBJ databases">
        <authorList>
            <person name="Roldan D.M."/>
            <person name="Menes R.J."/>
        </authorList>
    </citation>
    <scope>NUCLEOTIDE SEQUENCE [LARGE SCALE GENOMIC DNA]</scope>
    <source>
        <strain evidence="5 6">CCM 2812</strain>
    </source>
</reference>
<dbReference type="PANTHER" id="PTHR46796">
    <property type="entry name" value="HTH-TYPE TRANSCRIPTIONAL ACTIVATOR RHAS-RELATED"/>
    <property type="match status" value="1"/>
</dbReference>
<protein>
    <submittedName>
        <fullName evidence="5">Helix-turn-helix transcriptional regulator</fullName>
    </submittedName>
</protein>
<name>A0ABT9G4P5_LEPDI</name>
<dbReference type="PROSITE" id="PS00041">
    <property type="entry name" value="HTH_ARAC_FAMILY_1"/>
    <property type="match status" value="1"/>
</dbReference>
<gene>
    <name evidence="5" type="ORF">Q8X39_12505</name>
</gene>
<dbReference type="PRINTS" id="PR00032">
    <property type="entry name" value="HTHARAC"/>
</dbReference>
<feature type="domain" description="HTH araC/xylS-type" evidence="4">
    <location>
        <begin position="214"/>
        <end position="313"/>
    </location>
</feature>
<dbReference type="SUPFAM" id="SSF46689">
    <property type="entry name" value="Homeodomain-like"/>
    <property type="match status" value="1"/>
</dbReference>
<accession>A0ABT9G4P5</accession>
<evidence type="ECO:0000256" key="2">
    <source>
        <dbReference type="ARBA" id="ARBA00023125"/>
    </source>
</evidence>
<dbReference type="InterPro" id="IPR009057">
    <property type="entry name" value="Homeodomain-like_sf"/>
</dbReference>
<keyword evidence="2" id="KW-0238">DNA-binding</keyword>
<dbReference type="Gene3D" id="1.10.10.60">
    <property type="entry name" value="Homeodomain-like"/>
    <property type="match status" value="2"/>
</dbReference>
<keyword evidence="3" id="KW-0804">Transcription</keyword>
<dbReference type="Proteomes" id="UP001235760">
    <property type="component" value="Unassembled WGS sequence"/>
</dbReference>
<sequence length="322" mass="35193">MSKILDHRPDCPAPFVDPVDRHPDVDMALAARLRAQLDAFANGLGREHWPLHRPASAGVARGEGHFHLAPELFLQVCGWTRFGLPHGAVRVGPGEALLMPARLLHHEQVGREPGGEPFCNVVLYADGSVLTCHVAHEHAPGTPGILYLEARQHAQAARALDWLSHAAEVPDVPEAAEAADWQVRALVIATLAGARRVLDEAGMPAARSEPAAVARLRMLIQNQLGDQDLSVRRLAEQSGVSADYLSHRFRLASGEHLVAYINRQRMERAARLLADTDMAVKEIAWACGYATPGYFIQSFRRHFGDTPGQWRSAHAQPAARVA</sequence>
<dbReference type="InterPro" id="IPR018060">
    <property type="entry name" value="HTH_AraC"/>
</dbReference>
<dbReference type="SMART" id="SM00342">
    <property type="entry name" value="HTH_ARAC"/>
    <property type="match status" value="1"/>
</dbReference>
<evidence type="ECO:0000256" key="1">
    <source>
        <dbReference type="ARBA" id="ARBA00023015"/>
    </source>
</evidence>
<evidence type="ECO:0000259" key="4">
    <source>
        <dbReference type="PROSITE" id="PS01124"/>
    </source>
</evidence>
<keyword evidence="1" id="KW-0805">Transcription regulation</keyword>
<proteinExistence type="predicted"/>
<dbReference type="EMBL" id="JAUZEE010000006">
    <property type="protein sequence ID" value="MDP4301462.1"/>
    <property type="molecule type" value="Genomic_DNA"/>
</dbReference>
<dbReference type="PROSITE" id="PS01124">
    <property type="entry name" value="HTH_ARAC_FAMILY_2"/>
    <property type="match status" value="1"/>
</dbReference>
<dbReference type="InterPro" id="IPR050204">
    <property type="entry name" value="AraC_XylS_family_regulators"/>
</dbReference>
<dbReference type="InterPro" id="IPR018062">
    <property type="entry name" value="HTH_AraC-typ_CS"/>
</dbReference>
<evidence type="ECO:0000313" key="6">
    <source>
        <dbReference type="Proteomes" id="UP001235760"/>
    </source>
</evidence>
<dbReference type="RefSeq" id="WP_305750016.1">
    <property type="nucleotide sequence ID" value="NZ_JAUZEE010000006.1"/>
</dbReference>
<evidence type="ECO:0000256" key="3">
    <source>
        <dbReference type="ARBA" id="ARBA00023163"/>
    </source>
</evidence>
<dbReference type="InterPro" id="IPR020449">
    <property type="entry name" value="Tscrpt_reg_AraC-type_HTH"/>
</dbReference>
<dbReference type="Pfam" id="PF12833">
    <property type="entry name" value="HTH_18"/>
    <property type="match status" value="1"/>
</dbReference>
<evidence type="ECO:0000313" key="5">
    <source>
        <dbReference type="EMBL" id="MDP4301462.1"/>
    </source>
</evidence>
<organism evidence="5 6">
    <name type="scientific">Leptothrix discophora</name>
    <dbReference type="NCBI Taxonomy" id="89"/>
    <lineage>
        <taxon>Bacteria</taxon>
        <taxon>Pseudomonadati</taxon>
        <taxon>Pseudomonadota</taxon>
        <taxon>Betaproteobacteria</taxon>
        <taxon>Burkholderiales</taxon>
        <taxon>Sphaerotilaceae</taxon>
        <taxon>Leptothrix</taxon>
    </lineage>
</organism>